<gene>
    <name evidence="1" type="ORF">ABVK25_006102</name>
</gene>
<comment type="caution">
    <text evidence="1">The sequence shown here is derived from an EMBL/GenBank/DDBJ whole genome shotgun (WGS) entry which is preliminary data.</text>
</comment>
<dbReference type="Proteomes" id="UP001590951">
    <property type="component" value="Unassembled WGS sequence"/>
</dbReference>
<reference evidence="1 2" key="1">
    <citation type="submission" date="2024-09" db="EMBL/GenBank/DDBJ databases">
        <title>Rethinking Asexuality: The Enigmatic Case of Functional Sexual Genes in Lepraria (Stereocaulaceae).</title>
        <authorList>
            <person name="Doellman M."/>
            <person name="Sun Y."/>
            <person name="Barcenas-Pena A."/>
            <person name="Lumbsch H.T."/>
            <person name="Grewe F."/>
        </authorList>
    </citation>
    <scope>NUCLEOTIDE SEQUENCE [LARGE SCALE GENOMIC DNA]</scope>
    <source>
        <strain evidence="1 2">Grewe 0041</strain>
    </source>
</reference>
<dbReference type="Pfam" id="PF12796">
    <property type="entry name" value="Ank_2"/>
    <property type="match status" value="1"/>
</dbReference>
<evidence type="ECO:0000313" key="1">
    <source>
        <dbReference type="EMBL" id="KAL2053797.1"/>
    </source>
</evidence>
<dbReference type="InterPro" id="IPR002110">
    <property type="entry name" value="Ankyrin_rpt"/>
</dbReference>
<accession>A0ABR4B7F8</accession>
<proteinExistence type="predicted"/>
<evidence type="ECO:0000313" key="2">
    <source>
        <dbReference type="Proteomes" id="UP001590951"/>
    </source>
</evidence>
<dbReference type="InterPro" id="IPR036770">
    <property type="entry name" value="Ankyrin_rpt-contain_sf"/>
</dbReference>
<dbReference type="SUPFAM" id="SSF48403">
    <property type="entry name" value="Ankyrin repeat"/>
    <property type="match status" value="1"/>
</dbReference>
<name>A0ABR4B7F8_9LECA</name>
<sequence>MDRTILNMLLSRGAELSKPINRIERIHPSYLFGYFNTETSILRQTPEQVELKSGHNYLVFTILQRSEKELLRILREVDVNHKSPINGLTALHFAIEWLWALRHLLNENADINATDDLERRPIHLAVATGHFESAIALLLADCAIMTSEMTWSLLQLALQFTSVEQRSVIKPAIVDALADQHNRLLKLGRAALSEDQLGASEISESKSETKAPDIIDALFGSGFSVPQALALDDKSVYGTGEFYGSIRLSA</sequence>
<evidence type="ECO:0008006" key="3">
    <source>
        <dbReference type="Google" id="ProtNLM"/>
    </source>
</evidence>
<protein>
    <recommendedName>
        <fullName evidence="3">Ankyrin repeat protein</fullName>
    </recommendedName>
</protein>
<organism evidence="1 2">
    <name type="scientific">Lepraria finkii</name>
    <dbReference type="NCBI Taxonomy" id="1340010"/>
    <lineage>
        <taxon>Eukaryota</taxon>
        <taxon>Fungi</taxon>
        <taxon>Dikarya</taxon>
        <taxon>Ascomycota</taxon>
        <taxon>Pezizomycotina</taxon>
        <taxon>Lecanoromycetes</taxon>
        <taxon>OSLEUM clade</taxon>
        <taxon>Lecanoromycetidae</taxon>
        <taxon>Lecanorales</taxon>
        <taxon>Lecanorineae</taxon>
        <taxon>Stereocaulaceae</taxon>
        <taxon>Lepraria</taxon>
    </lineage>
</organism>
<dbReference type="EMBL" id="JBHFEH010000019">
    <property type="protein sequence ID" value="KAL2053797.1"/>
    <property type="molecule type" value="Genomic_DNA"/>
</dbReference>
<keyword evidence="2" id="KW-1185">Reference proteome</keyword>
<dbReference type="Gene3D" id="1.25.40.20">
    <property type="entry name" value="Ankyrin repeat-containing domain"/>
    <property type="match status" value="1"/>
</dbReference>